<feature type="region of interest" description="Disordered" evidence="3">
    <location>
        <begin position="869"/>
        <end position="969"/>
    </location>
</feature>
<dbReference type="PROSITE" id="PS50009">
    <property type="entry name" value="RASGEF_CAT"/>
    <property type="match status" value="1"/>
</dbReference>
<evidence type="ECO:0000256" key="2">
    <source>
        <dbReference type="PROSITE-ProRule" id="PRU00168"/>
    </source>
</evidence>
<dbReference type="EMBL" id="LK052939">
    <property type="protein sequence ID" value="CDR39223.1"/>
    <property type="molecule type" value="Genomic_DNA"/>
</dbReference>
<feature type="region of interest" description="Disordered" evidence="3">
    <location>
        <begin position="1"/>
        <end position="271"/>
    </location>
</feature>
<protein>
    <submittedName>
        <fullName evidence="6">RHTO0S04e02960g1_1</fullName>
    </submittedName>
</protein>
<dbReference type="InterPro" id="IPR000651">
    <property type="entry name" value="Ras-like_Gua-exchang_fac_N"/>
</dbReference>
<dbReference type="SUPFAM" id="SSF52540">
    <property type="entry name" value="P-loop containing nucleoside triphosphate hydrolases"/>
    <property type="match status" value="1"/>
</dbReference>
<evidence type="ECO:0000256" key="3">
    <source>
        <dbReference type="SAM" id="MobiDB-lite"/>
    </source>
</evidence>
<dbReference type="OrthoDB" id="28357at2759"/>
<feature type="compositionally biased region" description="Polar residues" evidence="3">
    <location>
        <begin position="197"/>
        <end position="208"/>
    </location>
</feature>
<evidence type="ECO:0000259" key="4">
    <source>
        <dbReference type="PROSITE" id="PS50009"/>
    </source>
</evidence>
<feature type="compositionally biased region" description="Pro residues" evidence="3">
    <location>
        <begin position="83"/>
        <end position="96"/>
    </location>
</feature>
<accession>A0A061AV04</accession>
<dbReference type="GO" id="GO:0007265">
    <property type="term" value="P:Ras protein signal transduction"/>
    <property type="evidence" value="ECO:0007669"/>
    <property type="project" value="TreeGrafter"/>
</dbReference>
<feature type="compositionally biased region" description="Low complexity" evidence="3">
    <location>
        <begin position="134"/>
        <end position="146"/>
    </location>
</feature>
<dbReference type="Gene3D" id="3.40.50.300">
    <property type="entry name" value="P-loop containing nucleotide triphosphate hydrolases"/>
    <property type="match status" value="1"/>
</dbReference>
<organism evidence="6">
    <name type="scientific">Rhodotorula toruloides</name>
    <name type="common">Yeast</name>
    <name type="synonym">Rhodosporidium toruloides</name>
    <dbReference type="NCBI Taxonomy" id="5286"/>
    <lineage>
        <taxon>Eukaryota</taxon>
        <taxon>Fungi</taxon>
        <taxon>Dikarya</taxon>
        <taxon>Basidiomycota</taxon>
        <taxon>Pucciniomycotina</taxon>
        <taxon>Microbotryomycetes</taxon>
        <taxon>Sporidiobolales</taxon>
        <taxon>Sporidiobolaceae</taxon>
        <taxon>Rhodotorula</taxon>
    </lineage>
</organism>
<dbReference type="PANTHER" id="PTHR23113:SF368">
    <property type="entry name" value="CELL DIVISION CONTROL PROTEIN 25"/>
    <property type="match status" value="1"/>
</dbReference>
<feature type="compositionally biased region" description="Polar residues" evidence="3">
    <location>
        <begin position="101"/>
        <end position="125"/>
    </location>
</feature>
<feature type="domain" description="N-terminal Ras-GEF" evidence="5">
    <location>
        <begin position="733"/>
        <end position="858"/>
    </location>
</feature>
<gene>
    <name evidence="6" type="ORF">RHTO0S_04e02960g</name>
</gene>
<dbReference type="PANTHER" id="PTHR23113">
    <property type="entry name" value="GUANINE NUCLEOTIDE EXCHANGE FACTOR"/>
    <property type="match status" value="1"/>
</dbReference>
<feature type="region of interest" description="Disordered" evidence="3">
    <location>
        <begin position="591"/>
        <end position="610"/>
    </location>
</feature>
<dbReference type="PROSITE" id="PS50212">
    <property type="entry name" value="RASGEF_NTER"/>
    <property type="match status" value="1"/>
</dbReference>
<dbReference type="Pfam" id="PF00618">
    <property type="entry name" value="RasGEF_N"/>
    <property type="match status" value="1"/>
</dbReference>
<feature type="compositionally biased region" description="Low complexity" evidence="3">
    <location>
        <begin position="24"/>
        <end position="42"/>
    </location>
</feature>
<sequence>MSPSNGFEGFRNDEADQMRSMINSAASPLPALPDELLAALAREPPPAGSTRTSLAYDRPEPHLESTSQSPFSLSYPLSSSASPPQPPTFQPLPPDQPAATGYSSCRTVSATPNSTLGGMTSSKSAIHSPPIPTSSPSRTRTILRSLPFGTISRGKASTPPTVPSPAEEYTIPSPRGYHLPPGLSPAQEEAFEFDRTQAVTAGGQTPGSASAYELRPSRSRTQTGSSSMSNTPSSGSINSRMPPAVVLAAEMSRADSSGSGRAPRSPVDGDAAEEHWRAIVAAGGRRGSALAEEYTRDLSLGRGEIEGVKLVEENDEGEEEDVDGSLRDLQRELAELAVQPTIPTRRPSVFSLRHQLATLSVDPLHYDSAAARPPASAQTAEGGPSSHTGEPGLSENQHTLDPVSPVSAADFIVAVVGPRHVGKSSVIRRGLKRPLADPFVLHEDEQGNRVTTSTTSFSIGGQRRTIEVLEIDEGMLRYSEEGVVWPDGLPQCEAAMLCYDASNANSLDSLSTLLEAFWTRGSDVPLIVLACKSGGPGATQPDAADPRLAANICNVYGAGIVQLDGGLEDPQRKSKECFNWVIRQIMDNRGESMASVPDSPTSSRRDSVQRGTTSFAYATVPDAAIHRPSASGPLALSVVEESPVTAEAQRSAQEQAELEAADAEADAAVAALLAATGAVDDDDAKLSAEPHTEMRGARPRTPLYVSATPAELDGKLQVAEVPPPPIERRGSKTTSMDLFFRREDLIDKFLFAAVAGNDEQFVTLFLITFRRFARPYDVLERLIERFDFVAQQQQTDPLLCRYGQMRLCGILSTWMQTSPGDFAAPTTFGLLQPFLESLLPRGATWVAHYAFELVPLLAPISSIPDPESGWAIPDKTADDSPSLSPVTPRPPLPERRPSHAASYASSSSFAPARPDAGQAASLVPSSTASGSADLVSYDGTPMSRQHTSSDVGTVETQASSAGTGASAEALTRTMPSSAMLVDLSNAILEMREQDIATQITRITWQAFSGMTPRDLMRHVLAPRDPSNPSVAFRVADGSVARSIGFVNHLANWTSTLILVQSRVKARARMIEKLLSVAVELRQQENFDALMGVLAGLNAQPIFRLSETFDLVTSKLDGDARLQPQRAIQPDGDSQRLPKKLRSLNRLMSASKAFAAYRLALANSGITMIPYLGVHLQDLTIVNESKSDRRDGLVNWSKFSQLGKSAAIVLDCAKVAPKLPVDKTIERCVLDVPLLDEDRQYTLSYAHQPRGEGKTGTRSRLRDLAKSTFAAT</sequence>
<dbReference type="SUPFAM" id="SSF48366">
    <property type="entry name" value="Ras GEF"/>
    <property type="match status" value="1"/>
</dbReference>
<evidence type="ECO:0000313" key="6">
    <source>
        <dbReference type="EMBL" id="CDR39223.1"/>
    </source>
</evidence>
<dbReference type="GO" id="GO:0005886">
    <property type="term" value="C:plasma membrane"/>
    <property type="evidence" value="ECO:0007669"/>
    <property type="project" value="TreeGrafter"/>
</dbReference>
<feature type="domain" description="Ras-GEF" evidence="4">
    <location>
        <begin position="991"/>
        <end position="1249"/>
    </location>
</feature>
<dbReference type="Gene3D" id="1.10.840.10">
    <property type="entry name" value="Ras guanine-nucleotide exchange factors catalytic domain"/>
    <property type="match status" value="1"/>
</dbReference>
<dbReference type="Gene3D" id="1.20.870.10">
    <property type="entry name" value="Son of sevenless (SoS) protein Chain: S domain 1"/>
    <property type="match status" value="1"/>
</dbReference>
<feature type="compositionally biased region" description="Low complexity" evidence="3">
    <location>
        <begin position="899"/>
        <end position="916"/>
    </location>
</feature>
<dbReference type="Pfam" id="PF00617">
    <property type="entry name" value="RasGEF"/>
    <property type="match status" value="1"/>
</dbReference>
<name>A0A061AV04_RHOTO</name>
<feature type="compositionally biased region" description="Polar residues" evidence="3">
    <location>
        <begin position="942"/>
        <end position="951"/>
    </location>
</feature>
<feature type="region of interest" description="Disordered" evidence="3">
    <location>
        <begin position="370"/>
        <end position="401"/>
    </location>
</feature>
<feature type="compositionally biased region" description="Low complexity" evidence="3">
    <location>
        <begin position="223"/>
        <end position="239"/>
    </location>
</feature>
<dbReference type="GO" id="GO:0005085">
    <property type="term" value="F:guanyl-nucleotide exchange factor activity"/>
    <property type="evidence" value="ECO:0007669"/>
    <property type="project" value="UniProtKB-KW"/>
</dbReference>
<dbReference type="InterPro" id="IPR001895">
    <property type="entry name" value="RASGEF_cat_dom"/>
</dbReference>
<proteinExistence type="predicted"/>
<dbReference type="InterPro" id="IPR008937">
    <property type="entry name" value="Ras-like_GEF"/>
</dbReference>
<keyword evidence="1 2" id="KW-0344">Guanine-nucleotide releasing factor</keyword>
<dbReference type="SMART" id="SM00147">
    <property type="entry name" value="RasGEF"/>
    <property type="match status" value="1"/>
</dbReference>
<dbReference type="InterPro" id="IPR036964">
    <property type="entry name" value="RASGEF_cat_dom_sf"/>
</dbReference>
<dbReference type="CDD" id="cd06224">
    <property type="entry name" value="REM"/>
    <property type="match status" value="1"/>
</dbReference>
<evidence type="ECO:0000259" key="5">
    <source>
        <dbReference type="PROSITE" id="PS50212"/>
    </source>
</evidence>
<feature type="compositionally biased region" description="Low complexity" evidence="3">
    <location>
        <begin position="67"/>
        <end position="82"/>
    </location>
</feature>
<dbReference type="InterPro" id="IPR023578">
    <property type="entry name" value="Ras_GEF_dom_sf"/>
</dbReference>
<dbReference type="InterPro" id="IPR027417">
    <property type="entry name" value="P-loop_NTPase"/>
</dbReference>
<dbReference type="AlphaFoldDB" id="A0A061AV04"/>
<evidence type="ECO:0000256" key="1">
    <source>
        <dbReference type="ARBA" id="ARBA00022658"/>
    </source>
</evidence>
<feature type="compositionally biased region" description="Low complexity" evidence="3">
    <location>
        <begin position="955"/>
        <end position="969"/>
    </location>
</feature>
<reference evidence="6" key="1">
    <citation type="journal article" date="2014" name="Genome Announc.">
        <title>Draft genome sequence of Rhodosporidium toruloides CECT1137, an oleaginous yeast of biotechnological interest.</title>
        <authorList>
            <person name="Morin N."/>
            <person name="Calcas X."/>
            <person name="Devillers H."/>
            <person name="Durrens P."/>
            <person name="Sherman D.J."/>
            <person name="Nicaud J.-M."/>
            <person name="Neuveglise C."/>
        </authorList>
    </citation>
    <scope>NUCLEOTIDE SEQUENCE</scope>
    <source>
        <strain evidence="6">CECT1137</strain>
    </source>
</reference>